<dbReference type="OrthoDB" id="9809429at2"/>
<dbReference type="InterPro" id="IPR020861">
    <property type="entry name" value="Triosephosphate_isomerase_AS"/>
</dbReference>
<dbReference type="GO" id="GO:0046166">
    <property type="term" value="P:glyceraldehyde-3-phosphate biosynthetic process"/>
    <property type="evidence" value="ECO:0007669"/>
    <property type="project" value="TreeGrafter"/>
</dbReference>
<feature type="binding site" evidence="7">
    <location>
        <position position="214"/>
    </location>
    <ligand>
        <name>substrate</name>
    </ligand>
</feature>
<comment type="catalytic activity">
    <reaction evidence="7 8">
        <text>D-glyceraldehyde 3-phosphate = dihydroxyacetone phosphate</text>
        <dbReference type="Rhea" id="RHEA:18585"/>
        <dbReference type="ChEBI" id="CHEBI:57642"/>
        <dbReference type="ChEBI" id="CHEBI:59776"/>
        <dbReference type="EC" id="5.3.1.1"/>
    </reaction>
</comment>
<comment type="caution">
    <text evidence="9">The sequence shown here is derived from an EMBL/GenBank/DDBJ whole genome shotgun (WGS) entry which is preliminary data.</text>
</comment>
<dbReference type="FunFam" id="3.20.20.70:FF:000016">
    <property type="entry name" value="Triosephosphate isomerase"/>
    <property type="match status" value="1"/>
</dbReference>
<feature type="binding site" evidence="7">
    <location>
        <position position="174"/>
    </location>
    <ligand>
        <name>substrate</name>
    </ligand>
</feature>
<protein>
    <recommendedName>
        <fullName evidence="7 8">Triosephosphate isomerase</fullName>
        <shortName evidence="7">TIM</shortName>
        <shortName evidence="7">TPI</shortName>
        <ecNumber evidence="7 8">5.3.1.1</ecNumber>
    </recommendedName>
    <alternativeName>
        <fullName evidence="7">Triose-phosphate isomerase</fullName>
    </alternativeName>
</protein>
<gene>
    <name evidence="7 9" type="primary">tpiA</name>
    <name evidence="9" type="ORF">TH606_08725</name>
</gene>
<accession>A0A177E6Q1</accession>
<comment type="similarity">
    <text evidence="2 7 8">Belongs to the triosephosphate isomerase family.</text>
</comment>
<organism evidence="9 10">
    <name type="scientific">Thermodesulfatator autotrophicus</name>
    <dbReference type="NCBI Taxonomy" id="1795632"/>
    <lineage>
        <taxon>Bacteria</taxon>
        <taxon>Pseudomonadati</taxon>
        <taxon>Thermodesulfobacteriota</taxon>
        <taxon>Thermodesulfobacteria</taxon>
        <taxon>Thermodesulfobacteriales</taxon>
        <taxon>Thermodesulfatatoraceae</taxon>
        <taxon>Thermodesulfatator</taxon>
    </lineage>
</organism>
<dbReference type="Gene3D" id="3.20.20.70">
    <property type="entry name" value="Aldolase class I"/>
    <property type="match status" value="1"/>
</dbReference>
<evidence type="ECO:0000256" key="1">
    <source>
        <dbReference type="ARBA" id="ARBA00004680"/>
    </source>
</evidence>
<comment type="function">
    <text evidence="7">Involved in the gluconeogenesis. Catalyzes stereospecifically the conversion of dihydroxyacetone phosphate (DHAP) to D-glyceraldehyde-3-phosphate (G3P).</text>
</comment>
<dbReference type="PANTHER" id="PTHR21139:SF42">
    <property type="entry name" value="TRIOSEPHOSPHATE ISOMERASE"/>
    <property type="match status" value="1"/>
</dbReference>
<evidence type="ECO:0000256" key="8">
    <source>
        <dbReference type="RuleBase" id="RU363013"/>
    </source>
</evidence>
<keyword evidence="10" id="KW-1185">Reference proteome</keyword>
<comment type="subcellular location">
    <subcellularLocation>
        <location evidence="7 8">Cytoplasm</location>
    </subcellularLocation>
</comment>
<evidence type="ECO:0000256" key="7">
    <source>
        <dbReference type="HAMAP-Rule" id="MF_00147"/>
    </source>
</evidence>
<dbReference type="GO" id="GO:0006094">
    <property type="term" value="P:gluconeogenesis"/>
    <property type="evidence" value="ECO:0007669"/>
    <property type="project" value="UniProtKB-UniRule"/>
</dbReference>
<evidence type="ECO:0000313" key="10">
    <source>
        <dbReference type="Proteomes" id="UP000076964"/>
    </source>
</evidence>
<proteinExistence type="inferred from homology"/>
<dbReference type="EC" id="5.3.1.1" evidence="7 8"/>
<feature type="active site" description="Electrophile" evidence="7">
    <location>
        <position position="96"/>
    </location>
</feature>
<evidence type="ECO:0000256" key="5">
    <source>
        <dbReference type="ARBA" id="ARBA00023152"/>
    </source>
</evidence>
<dbReference type="GO" id="GO:0005829">
    <property type="term" value="C:cytosol"/>
    <property type="evidence" value="ECO:0007669"/>
    <property type="project" value="TreeGrafter"/>
</dbReference>
<dbReference type="InterPro" id="IPR013785">
    <property type="entry name" value="Aldolase_TIM"/>
</dbReference>
<dbReference type="GO" id="GO:0004807">
    <property type="term" value="F:triose-phosphate isomerase activity"/>
    <property type="evidence" value="ECO:0007669"/>
    <property type="project" value="UniProtKB-UniRule"/>
</dbReference>
<dbReference type="InterPro" id="IPR035990">
    <property type="entry name" value="TIM_sf"/>
</dbReference>
<dbReference type="Pfam" id="PF00121">
    <property type="entry name" value="TIM"/>
    <property type="match status" value="1"/>
</dbReference>
<evidence type="ECO:0000256" key="3">
    <source>
        <dbReference type="ARBA" id="ARBA00022432"/>
    </source>
</evidence>
<evidence type="ECO:0000256" key="6">
    <source>
        <dbReference type="ARBA" id="ARBA00023235"/>
    </source>
</evidence>
<dbReference type="PROSITE" id="PS51440">
    <property type="entry name" value="TIM_2"/>
    <property type="match status" value="1"/>
</dbReference>
<dbReference type="GO" id="GO:0006096">
    <property type="term" value="P:glycolytic process"/>
    <property type="evidence" value="ECO:0007669"/>
    <property type="project" value="UniProtKB-UniRule"/>
</dbReference>
<dbReference type="PANTHER" id="PTHR21139">
    <property type="entry name" value="TRIOSEPHOSPHATE ISOMERASE"/>
    <property type="match status" value="1"/>
</dbReference>
<comment type="subunit">
    <text evidence="7 8">Homodimer.</text>
</comment>
<feature type="active site" description="Proton acceptor" evidence="7">
    <location>
        <position position="168"/>
    </location>
</feature>
<dbReference type="Proteomes" id="UP000076964">
    <property type="component" value="Unassembled WGS sequence"/>
</dbReference>
<dbReference type="UniPathway" id="UPA00138"/>
<name>A0A177E6Q1_9BACT</name>
<dbReference type="EMBL" id="LSFI01000041">
    <property type="protein sequence ID" value="OAG27120.1"/>
    <property type="molecule type" value="Genomic_DNA"/>
</dbReference>
<sequence length="254" mass="27958">MKRRPLIAGNWKMHKTVPETLAYIEAFKPLVAGVEDRDIMLAPPFTSLDAAERALEGTNIKLGAQNCHWADEGAFTGEISPKMLADIGVTYVIIGHSERRHIFGETDEMIRKKIEAVLKYELVPIICIGETLEEREEGKTLKVLETQLKEGLQGFSSSDLKDLVVAYEPVWAIGTGKTATPEQAEEAHAFVRKILAEMFNQEFADGVRILYGGSVKPENVVGLMARPNIDGALVGGASLKPDTFAKIVCFGRME</sequence>
<evidence type="ECO:0000256" key="4">
    <source>
        <dbReference type="ARBA" id="ARBA00022490"/>
    </source>
</evidence>
<feature type="binding site" evidence="7">
    <location>
        <begin position="10"/>
        <end position="12"/>
    </location>
    <ligand>
        <name>substrate</name>
    </ligand>
</feature>
<dbReference type="CDD" id="cd00311">
    <property type="entry name" value="TIM"/>
    <property type="match status" value="1"/>
</dbReference>
<dbReference type="SUPFAM" id="SSF51351">
    <property type="entry name" value="Triosephosphate isomerase (TIM)"/>
    <property type="match status" value="1"/>
</dbReference>
<keyword evidence="5 7" id="KW-0324">Glycolysis</keyword>
<dbReference type="STRING" id="1795632.TH606_08725"/>
<evidence type="ECO:0000313" key="9">
    <source>
        <dbReference type="EMBL" id="OAG27120.1"/>
    </source>
</evidence>
<feature type="binding site" evidence="7">
    <location>
        <begin position="235"/>
        <end position="236"/>
    </location>
    <ligand>
        <name>substrate</name>
    </ligand>
</feature>
<keyword evidence="6 7" id="KW-0413">Isomerase</keyword>
<dbReference type="PROSITE" id="PS00171">
    <property type="entry name" value="TIM_1"/>
    <property type="match status" value="1"/>
</dbReference>
<keyword evidence="3 7" id="KW-0312">Gluconeogenesis</keyword>
<dbReference type="InterPro" id="IPR022896">
    <property type="entry name" value="TrioseP_Isoase_bac/euk"/>
</dbReference>
<dbReference type="AlphaFoldDB" id="A0A177E6Q1"/>
<dbReference type="HAMAP" id="MF_00147_B">
    <property type="entry name" value="TIM_B"/>
    <property type="match status" value="1"/>
</dbReference>
<dbReference type="UniPathway" id="UPA00109">
    <property type="reaction ID" value="UER00189"/>
</dbReference>
<dbReference type="RefSeq" id="WP_068542988.1">
    <property type="nucleotide sequence ID" value="NZ_LSFI01000041.1"/>
</dbReference>
<reference evidence="9 10" key="1">
    <citation type="submission" date="2016-02" db="EMBL/GenBank/DDBJ databases">
        <title>Draft genome sequence of Thermodesulfatator sp. S606.</title>
        <authorList>
            <person name="Lai Q."/>
            <person name="Cao J."/>
            <person name="Dupont S."/>
            <person name="Shao Z."/>
            <person name="Jebbar M."/>
            <person name="Alain K."/>
        </authorList>
    </citation>
    <scope>NUCLEOTIDE SEQUENCE [LARGE SCALE GENOMIC DNA]</scope>
    <source>
        <strain evidence="9 10">S606</strain>
    </source>
</reference>
<comment type="pathway">
    <text evidence="1 7 8">Carbohydrate degradation; glycolysis; D-glyceraldehyde 3-phosphate from glycerone phosphate: step 1/1.</text>
</comment>
<dbReference type="GO" id="GO:0019563">
    <property type="term" value="P:glycerol catabolic process"/>
    <property type="evidence" value="ECO:0007669"/>
    <property type="project" value="TreeGrafter"/>
</dbReference>
<evidence type="ECO:0000256" key="2">
    <source>
        <dbReference type="ARBA" id="ARBA00007422"/>
    </source>
</evidence>
<comment type="pathway">
    <text evidence="7 8">Carbohydrate biosynthesis; gluconeogenesis.</text>
</comment>
<dbReference type="NCBIfam" id="TIGR00419">
    <property type="entry name" value="tim"/>
    <property type="match status" value="1"/>
</dbReference>
<keyword evidence="4 7" id="KW-0963">Cytoplasm</keyword>
<dbReference type="InterPro" id="IPR000652">
    <property type="entry name" value="Triosephosphate_isomerase"/>
</dbReference>